<dbReference type="Proteomes" id="UP000630923">
    <property type="component" value="Unassembled WGS sequence"/>
</dbReference>
<reference evidence="11" key="1">
    <citation type="journal article" date="2014" name="Int. J. Syst. Evol. Microbiol.">
        <title>Complete genome sequence of Corynebacterium casei LMG S-19264T (=DSM 44701T), isolated from a smear-ripened cheese.</title>
        <authorList>
            <consortium name="US DOE Joint Genome Institute (JGI-PGF)"/>
            <person name="Walter F."/>
            <person name="Albersmeier A."/>
            <person name="Kalinowski J."/>
            <person name="Ruckert C."/>
        </authorList>
    </citation>
    <scope>NUCLEOTIDE SEQUENCE</scope>
    <source>
        <strain evidence="11">KCTC 42590</strain>
    </source>
</reference>
<dbReference type="PROSITE" id="PS50111">
    <property type="entry name" value="CHEMOTAXIS_TRANSDUC_2"/>
    <property type="match status" value="1"/>
</dbReference>
<evidence type="ECO:0000259" key="9">
    <source>
        <dbReference type="PROSITE" id="PS50192"/>
    </source>
</evidence>
<name>A0A919ATP5_9PROT</name>
<evidence type="ECO:0000259" key="10">
    <source>
        <dbReference type="PROSITE" id="PS50885"/>
    </source>
</evidence>
<evidence type="ECO:0000256" key="7">
    <source>
        <dbReference type="SAM" id="Phobius"/>
    </source>
</evidence>
<evidence type="ECO:0000259" key="8">
    <source>
        <dbReference type="PROSITE" id="PS50111"/>
    </source>
</evidence>
<evidence type="ECO:0000256" key="5">
    <source>
        <dbReference type="PROSITE-ProRule" id="PRU00284"/>
    </source>
</evidence>
<evidence type="ECO:0000256" key="3">
    <source>
        <dbReference type="ARBA" id="ARBA00023224"/>
    </source>
</evidence>
<dbReference type="PROSITE" id="PS50885">
    <property type="entry name" value="HAMP"/>
    <property type="match status" value="1"/>
</dbReference>
<sequence>MFTEWFRHKSVAFKVYFLSFISFLGLALILTAVFIANSSIEDAQAEAKQYADKGDLQRQIVATSLEMRRNEKDFLLRRDTKYKDRYADAHDRTVRLLKELNGKTVEASVKRAVSELTAVIDAHGKQFNTVYENVLLIGLDEKTGLQGALRSAVQSVEAVPEVSDNDALMVQMLMLRRREKDFIMRVDDSYIGRFDKNRELFLEELQRARMAEDVKDDIRSKLDAYTKDFKAYAAGRSALEDNIAQLSTIYAQAEAPFETIITTVEKGVEDAAEAAASIKATIVLILSLTTFGITVVGGFIAWIVVRLTVNPITTLEGALTQIAGGDYSVDVPGTDARDEIGSMARTTLMLRDSAAEAERLQKEALLAKEREAELQQERDRLEREEERRKAEEERKVLEARERKAAELEAIVGRFDHTITSSVEELDSSSTTLATSANAMVQISEETQTQASEVEQAASEMDNNVSTMASAVEEFSASIKEVNQQVQSASGITTSAVTASNEGATAIDNLSNSSKEIENVVQLINDIAEQTNLLALNATIEAARAGDAGKGFAVVASEVKSLANQTAQATTEITNQISDMQNVTKVAVSSIETISRTISDLNEVMISISSAIEEQEVVSAEISRSVQYSSEGTKKVSGEIVQVAAGAQKSQQNSLSVMTASEQLKSLAETIRTEVDQFLSQVKNLD</sequence>
<accession>A0A919ATP5</accession>
<feature type="domain" description="Methyl-accepting transducer" evidence="8">
    <location>
        <begin position="421"/>
        <end position="664"/>
    </location>
</feature>
<evidence type="ECO:0000313" key="12">
    <source>
        <dbReference type="Proteomes" id="UP000630923"/>
    </source>
</evidence>
<keyword evidence="7" id="KW-1133">Transmembrane helix</keyword>
<reference evidence="11" key="2">
    <citation type="submission" date="2020-09" db="EMBL/GenBank/DDBJ databases">
        <authorList>
            <person name="Sun Q."/>
            <person name="Kim S."/>
        </authorList>
    </citation>
    <scope>NUCLEOTIDE SEQUENCE</scope>
    <source>
        <strain evidence="11">KCTC 42590</strain>
    </source>
</reference>
<keyword evidence="2" id="KW-0997">Cell inner membrane</keyword>
<evidence type="ECO:0000256" key="2">
    <source>
        <dbReference type="ARBA" id="ARBA00022519"/>
    </source>
</evidence>
<dbReference type="GO" id="GO:0007165">
    <property type="term" value="P:signal transduction"/>
    <property type="evidence" value="ECO:0007669"/>
    <property type="project" value="UniProtKB-KW"/>
</dbReference>
<feature type="region of interest" description="Disordered" evidence="6">
    <location>
        <begin position="372"/>
        <end position="391"/>
    </location>
</feature>
<dbReference type="RefSeq" id="WP_191252122.1">
    <property type="nucleotide sequence ID" value="NZ_BNCI01000002.1"/>
</dbReference>
<dbReference type="Gene3D" id="1.10.287.950">
    <property type="entry name" value="Methyl-accepting chemotaxis protein"/>
    <property type="match status" value="1"/>
</dbReference>
<proteinExistence type="inferred from homology"/>
<dbReference type="InterPro" id="IPR004089">
    <property type="entry name" value="MCPsignal_dom"/>
</dbReference>
<dbReference type="AlphaFoldDB" id="A0A919ATP5"/>
<keyword evidence="7" id="KW-0812">Transmembrane</keyword>
<dbReference type="SMART" id="SM00283">
    <property type="entry name" value="MA"/>
    <property type="match status" value="1"/>
</dbReference>
<dbReference type="PANTHER" id="PTHR32089:SF112">
    <property type="entry name" value="LYSOZYME-LIKE PROTEIN-RELATED"/>
    <property type="match status" value="1"/>
</dbReference>
<dbReference type="InterPro" id="IPR000727">
    <property type="entry name" value="T_SNARE_dom"/>
</dbReference>
<dbReference type="Pfam" id="PF00672">
    <property type="entry name" value="HAMP"/>
    <property type="match status" value="1"/>
</dbReference>
<protein>
    <submittedName>
        <fullName evidence="11">Methyl-accepting chemotaxis protein</fullName>
    </submittedName>
</protein>
<evidence type="ECO:0000313" key="11">
    <source>
        <dbReference type="EMBL" id="GHF23726.1"/>
    </source>
</evidence>
<dbReference type="SUPFAM" id="SSF58104">
    <property type="entry name" value="Methyl-accepting chemotaxis protein (MCP) signaling domain"/>
    <property type="match status" value="1"/>
</dbReference>
<dbReference type="CDD" id="cd06225">
    <property type="entry name" value="HAMP"/>
    <property type="match status" value="1"/>
</dbReference>
<feature type="transmembrane region" description="Helical" evidence="7">
    <location>
        <begin position="15"/>
        <end position="36"/>
    </location>
</feature>
<dbReference type="SMART" id="SM00304">
    <property type="entry name" value="HAMP"/>
    <property type="match status" value="1"/>
</dbReference>
<evidence type="ECO:0000256" key="6">
    <source>
        <dbReference type="SAM" id="MobiDB-lite"/>
    </source>
</evidence>
<dbReference type="PROSITE" id="PS50192">
    <property type="entry name" value="T_SNARE"/>
    <property type="match status" value="1"/>
</dbReference>
<gene>
    <name evidence="11" type="ORF">GCM10017044_17870</name>
</gene>
<dbReference type="Pfam" id="PF00015">
    <property type="entry name" value="MCPsignal"/>
    <property type="match status" value="1"/>
</dbReference>
<comment type="caution">
    <text evidence="11">The sequence shown here is derived from an EMBL/GenBank/DDBJ whole genome shotgun (WGS) entry which is preliminary data.</text>
</comment>
<feature type="domain" description="HAMP" evidence="10">
    <location>
        <begin position="306"/>
        <end position="359"/>
    </location>
</feature>
<dbReference type="Gene3D" id="6.10.340.10">
    <property type="match status" value="1"/>
</dbReference>
<feature type="domain" description="T-SNARE coiled-coil homology" evidence="9">
    <location>
        <begin position="580"/>
        <end position="642"/>
    </location>
</feature>
<evidence type="ECO:0000256" key="4">
    <source>
        <dbReference type="ARBA" id="ARBA00029447"/>
    </source>
</evidence>
<keyword evidence="2" id="KW-1003">Cell membrane</keyword>
<evidence type="ECO:0000256" key="1">
    <source>
        <dbReference type="ARBA" id="ARBA00004429"/>
    </source>
</evidence>
<dbReference type="SMART" id="SM01358">
    <property type="entry name" value="HBM"/>
    <property type="match status" value="1"/>
</dbReference>
<dbReference type="EMBL" id="BNCI01000002">
    <property type="protein sequence ID" value="GHF23726.1"/>
    <property type="molecule type" value="Genomic_DNA"/>
</dbReference>
<comment type="subcellular location">
    <subcellularLocation>
        <location evidence="1">Cell inner membrane</location>
        <topology evidence="1">Multi-pass membrane protein</topology>
    </subcellularLocation>
</comment>
<dbReference type="PANTHER" id="PTHR32089">
    <property type="entry name" value="METHYL-ACCEPTING CHEMOTAXIS PROTEIN MCPB"/>
    <property type="match status" value="1"/>
</dbReference>
<dbReference type="InterPro" id="IPR032255">
    <property type="entry name" value="HBM"/>
</dbReference>
<dbReference type="InterPro" id="IPR003660">
    <property type="entry name" value="HAMP_dom"/>
</dbReference>
<dbReference type="GO" id="GO:0005886">
    <property type="term" value="C:plasma membrane"/>
    <property type="evidence" value="ECO:0007669"/>
    <property type="project" value="UniProtKB-SubCell"/>
</dbReference>
<comment type="similarity">
    <text evidence="4">Belongs to the methyl-accepting chemotaxis (MCP) protein family.</text>
</comment>
<keyword evidence="12" id="KW-1185">Reference proteome</keyword>
<keyword evidence="7" id="KW-0472">Membrane</keyword>
<feature type="transmembrane region" description="Helical" evidence="7">
    <location>
        <begin position="282"/>
        <end position="305"/>
    </location>
</feature>
<organism evidence="11 12">
    <name type="scientific">Kordiimonas sediminis</name>
    <dbReference type="NCBI Taxonomy" id="1735581"/>
    <lineage>
        <taxon>Bacteria</taxon>
        <taxon>Pseudomonadati</taxon>
        <taxon>Pseudomonadota</taxon>
        <taxon>Alphaproteobacteria</taxon>
        <taxon>Kordiimonadales</taxon>
        <taxon>Kordiimonadaceae</taxon>
        <taxon>Kordiimonas</taxon>
    </lineage>
</organism>
<keyword evidence="3 5" id="KW-0807">Transducer</keyword>